<feature type="region of interest" description="Disordered" evidence="6">
    <location>
        <begin position="28"/>
        <end position="110"/>
    </location>
</feature>
<organism evidence="8 9">
    <name type="scientific">Cyanidium caldarium</name>
    <name type="common">Red alga</name>
    <dbReference type="NCBI Taxonomy" id="2771"/>
    <lineage>
        <taxon>Eukaryota</taxon>
        <taxon>Rhodophyta</taxon>
        <taxon>Bangiophyceae</taxon>
        <taxon>Cyanidiales</taxon>
        <taxon>Cyanidiaceae</taxon>
        <taxon>Cyanidium</taxon>
    </lineage>
</organism>
<dbReference type="GO" id="GO:0008270">
    <property type="term" value="F:zinc ion binding"/>
    <property type="evidence" value="ECO:0007669"/>
    <property type="project" value="UniProtKB-KW"/>
</dbReference>
<dbReference type="InterPro" id="IPR011011">
    <property type="entry name" value="Znf_FYVE_PHD"/>
</dbReference>
<evidence type="ECO:0000256" key="4">
    <source>
        <dbReference type="ARBA" id="ARBA00022853"/>
    </source>
</evidence>
<feature type="compositionally biased region" description="Polar residues" evidence="6">
    <location>
        <begin position="695"/>
        <end position="708"/>
    </location>
</feature>
<feature type="compositionally biased region" description="Low complexity" evidence="6">
    <location>
        <begin position="726"/>
        <end position="736"/>
    </location>
</feature>
<evidence type="ECO:0000313" key="9">
    <source>
        <dbReference type="Proteomes" id="UP001301350"/>
    </source>
</evidence>
<gene>
    <name evidence="8" type="ORF">CDCA_CDCA08G2458</name>
</gene>
<dbReference type="SUPFAM" id="SSF57903">
    <property type="entry name" value="FYVE/PHD zinc finger"/>
    <property type="match status" value="1"/>
</dbReference>
<keyword evidence="4" id="KW-0156">Chromatin regulator</keyword>
<evidence type="ECO:0000313" key="8">
    <source>
        <dbReference type="EMBL" id="KAK4536433.1"/>
    </source>
</evidence>
<dbReference type="InterPro" id="IPR019786">
    <property type="entry name" value="Zinc_finger_PHD-type_CS"/>
</dbReference>
<evidence type="ECO:0000256" key="5">
    <source>
        <dbReference type="SAM" id="Coils"/>
    </source>
</evidence>
<evidence type="ECO:0000259" key="7">
    <source>
        <dbReference type="SMART" id="SM00249"/>
    </source>
</evidence>
<feature type="coiled-coil region" evidence="5">
    <location>
        <begin position="652"/>
        <end position="679"/>
    </location>
</feature>
<proteinExistence type="predicted"/>
<dbReference type="AlphaFoldDB" id="A0AAV9IXA5"/>
<dbReference type="PROSITE" id="PS01359">
    <property type="entry name" value="ZF_PHD_1"/>
    <property type="match status" value="1"/>
</dbReference>
<keyword evidence="2" id="KW-0863">Zinc-finger</keyword>
<dbReference type="GO" id="GO:0006325">
    <property type="term" value="P:chromatin organization"/>
    <property type="evidence" value="ECO:0007669"/>
    <property type="project" value="UniProtKB-KW"/>
</dbReference>
<feature type="region of interest" description="Disordered" evidence="6">
    <location>
        <begin position="323"/>
        <end position="396"/>
    </location>
</feature>
<evidence type="ECO:0000256" key="2">
    <source>
        <dbReference type="ARBA" id="ARBA00022771"/>
    </source>
</evidence>
<feature type="compositionally biased region" description="Low complexity" evidence="6">
    <location>
        <begin position="220"/>
        <end position="236"/>
    </location>
</feature>
<dbReference type="Pfam" id="PF20826">
    <property type="entry name" value="PHD_5"/>
    <property type="match status" value="1"/>
</dbReference>
<dbReference type="InterPro" id="IPR013083">
    <property type="entry name" value="Znf_RING/FYVE/PHD"/>
</dbReference>
<dbReference type="InterPro" id="IPR001965">
    <property type="entry name" value="Znf_PHD"/>
</dbReference>
<evidence type="ECO:0000256" key="3">
    <source>
        <dbReference type="ARBA" id="ARBA00022833"/>
    </source>
</evidence>
<feature type="region of interest" description="Disordered" evidence="6">
    <location>
        <begin position="695"/>
        <end position="743"/>
    </location>
</feature>
<dbReference type="EMBL" id="JANCYW010000008">
    <property type="protein sequence ID" value="KAK4536433.1"/>
    <property type="molecule type" value="Genomic_DNA"/>
</dbReference>
<dbReference type="PANTHER" id="PTHR46462:SF3">
    <property type="entry name" value="UPSET, ISOFORM A"/>
    <property type="match status" value="1"/>
</dbReference>
<evidence type="ECO:0000256" key="1">
    <source>
        <dbReference type="ARBA" id="ARBA00022723"/>
    </source>
</evidence>
<feature type="region of interest" description="Disordered" evidence="6">
    <location>
        <begin position="211"/>
        <end position="311"/>
    </location>
</feature>
<feature type="compositionally biased region" description="Basic and acidic residues" evidence="6">
    <location>
        <begin position="47"/>
        <end position="62"/>
    </location>
</feature>
<dbReference type="Gene3D" id="3.30.40.10">
    <property type="entry name" value="Zinc/RING finger domain, C3HC4 (zinc finger)"/>
    <property type="match status" value="1"/>
</dbReference>
<dbReference type="PANTHER" id="PTHR46462">
    <property type="entry name" value="UPSET, ISOFORM A"/>
    <property type="match status" value="1"/>
</dbReference>
<name>A0AAV9IXA5_CYACA</name>
<feature type="compositionally biased region" description="Polar residues" evidence="6">
    <location>
        <begin position="360"/>
        <end position="385"/>
    </location>
</feature>
<reference evidence="8 9" key="1">
    <citation type="submission" date="2022-07" db="EMBL/GenBank/DDBJ databases">
        <title>Genome-wide signatures of adaptation to extreme environments.</title>
        <authorList>
            <person name="Cho C.H."/>
            <person name="Yoon H.S."/>
        </authorList>
    </citation>
    <scope>NUCLEOTIDE SEQUENCE [LARGE SCALE GENOMIC DNA]</scope>
    <source>
        <strain evidence="8 9">DBV 063 E5</strain>
    </source>
</reference>
<feature type="compositionally biased region" description="Basic and acidic residues" evidence="6">
    <location>
        <begin position="712"/>
        <end position="724"/>
    </location>
</feature>
<accession>A0AAV9IXA5</accession>
<feature type="compositionally biased region" description="Polar residues" evidence="6">
    <location>
        <begin position="286"/>
        <end position="295"/>
    </location>
</feature>
<feature type="compositionally biased region" description="Low complexity" evidence="6">
    <location>
        <begin position="252"/>
        <end position="267"/>
    </location>
</feature>
<feature type="domain" description="Zinc finger PHD-type" evidence="7">
    <location>
        <begin position="144"/>
        <end position="189"/>
    </location>
</feature>
<keyword evidence="5" id="KW-0175">Coiled coil</keyword>
<dbReference type="Proteomes" id="UP001301350">
    <property type="component" value="Unassembled WGS sequence"/>
</dbReference>
<feature type="compositionally biased region" description="Polar residues" evidence="6">
    <location>
        <begin position="32"/>
        <end position="44"/>
    </location>
</feature>
<evidence type="ECO:0000256" key="6">
    <source>
        <dbReference type="SAM" id="MobiDB-lite"/>
    </source>
</evidence>
<comment type="caution">
    <text evidence="8">The sequence shown here is derived from an EMBL/GenBank/DDBJ whole genome shotgun (WGS) entry which is preliminary data.</text>
</comment>
<sequence length="743" mass="77619">MPSALDALADAALLQSSAVSLEWGDGDEAAGQATSARGKSSVSVTGEGKKEAKERVGGDDGRAAVVDGGRIAKDEPPRDGFPAAPAAAERDDQRGTGLSVAGRKKLPSSERTGVSAAQLACNYERARRLAAEVGHRDVDGEVTRCPCGSSNYEGFMLACETCGVWQHGKCMGILRANKAPGTYHCEVCRPDLIRKHCIVHPRYQTLGIQAPPQAPRAAESFPIASSSSVSSSNTESANTGCGGRDGDGGKRGVLPSRSNSSSSSSVGGRNGLGLMDAAAGVHRSDSGVTAETPTRTDPHAFGSSSSSHRQPMSLYHTLKEDAASVRETADTATVAAESTAPPDAKTPTASSSPRALKQPSPHTSPVRSLVSASNDDSMHSMSVVSPKSPANGLSREERKLQQIMRHIERMEARQERLERKKKRLTEEGPNALTSAAKRARSEAASPAVPNGTGGKRNASIADGLSLSGEDDADREQQCYSPPPSGRALTSRSSRKGARSDASGNGSRAPSPPAASASSSWPMTHARISAEDLALRVPYQAIVSSSIVGDIYVTSPPLHTERSYESAGVRSSGSGGSHELLAAAADGLQPRSNTVTGEFSVFRGIRPAPLRSPRGGGFLPSNKSDTPPSARLGKKAWLLQQHYQSQLEQQAGAMDASASCDSLQEHLENIRAQLATKTAADSNGLLPLKKKMVAAFQTSTRSQPRSPSVPSEAGEHGSPREHTVEEPSATTSTTMPPSDHRTAG</sequence>
<keyword evidence="1" id="KW-0479">Metal-binding</keyword>
<feature type="region of interest" description="Disordered" evidence="6">
    <location>
        <begin position="413"/>
        <end position="521"/>
    </location>
</feature>
<protein>
    <recommendedName>
        <fullName evidence="7">Zinc finger PHD-type domain-containing protein</fullName>
    </recommendedName>
</protein>
<dbReference type="SMART" id="SM00249">
    <property type="entry name" value="PHD"/>
    <property type="match status" value="1"/>
</dbReference>
<keyword evidence="9" id="KW-1185">Reference proteome</keyword>
<keyword evidence="3" id="KW-0862">Zinc</keyword>